<keyword evidence="1" id="KW-1133">Transmembrane helix</keyword>
<proteinExistence type="predicted"/>
<evidence type="ECO:0000313" key="2">
    <source>
        <dbReference type="EMBL" id="SSA35355.1"/>
    </source>
</evidence>
<dbReference type="InterPro" id="IPR019635">
    <property type="entry name" value="DUF2500"/>
</dbReference>
<dbReference type="Pfam" id="PF10694">
    <property type="entry name" value="DUF2500"/>
    <property type="match status" value="1"/>
</dbReference>
<keyword evidence="1" id="KW-0812">Transmembrane</keyword>
<reference evidence="3" key="1">
    <citation type="submission" date="2016-10" db="EMBL/GenBank/DDBJ databases">
        <authorList>
            <person name="Varghese N."/>
            <person name="Submissions S."/>
        </authorList>
    </citation>
    <scope>NUCLEOTIDE SEQUENCE [LARGE SCALE GENOMIC DNA]</scope>
    <source>
        <strain evidence="3">DSM 22951</strain>
    </source>
</reference>
<protein>
    <recommendedName>
        <fullName evidence="4">DUF2500 domain-containing protein</fullName>
    </recommendedName>
</protein>
<feature type="transmembrane region" description="Helical" evidence="1">
    <location>
        <begin position="33"/>
        <end position="54"/>
    </location>
</feature>
<keyword evidence="3" id="KW-1185">Reference proteome</keyword>
<dbReference type="Gene3D" id="2.40.50.660">
    <property type="match status" value="1"/>
</dbReference>
<dbReference type="RefSeq" id="WP_109686566.1">
    <property type="nucleotide sequence ID" value="NZ_QGDN01000001.1"/>
</dbReference>
<dbReference type="Proteomes" id="UP000250028">
    <property type="component" value="Unassembled WGS sequence"/>
</dbReference>
<evidence type="ECO:0008006" key="4">
    <source>
        <dbReference type="Google" id="ProtNLM"/>
    </source>
</evidence>
<evidence type="ECO:0000256" key="1">
    <source>
        <dbReference type="SAM" id="Phobius"/>
    </source>
</evidence>
<organism evidence="2 3">
    <name type="scientific">Branchiibius hedensis</name>
    <dbReference type="NCBI Taxonomy" id="672460"/>
    <lineage>
        <taxon>Bacteria</taxon>
        <taxon>Bacillati</taxon>
        <taxon>Actinomycetota</taxon>
        <taxon>Actinomycetes</taxon>
        <taxon>Micrococcales</taxon>
        <taxon>Dermacoccaceae</taxon>
        <taxon>Branchiibius</taxon>
    </lineage>
</organism>
<gene>
    <name evidence="2" type="ORF">SAMN04489750_2707</name>
</gene>
<dbReference type="EMBL" id="UESZ01000001">
    <property type="protein sequence ID" value="SSA35355.1"/>
    <property type="molecule type" value="Genomic_DNA"/>
</dbReference>
<dbReference type="OrthoDB" id="282886at2"/>
<dbReference type="AlphaFoldDB" id="A0A2Y8ZTY8"/>
<evidence type="ECO:0000313" key="3">
    <source>
        <dbReference type="Proteomes" id="UP000250028"/>
    </source>
</evidence>
<name>A0A2Y8ZTY8_9MICO</name>
<keyword evidence="1" id="KW-0472">Membrane</keyword>
<sequence>MNNTGLPTDPVATFGSPLDPSTDSFGGFGIPGWFAAVFALIAACIVVVVVLMVIRGVKEASAPRIIGQGRVVAKRMRVSGGSSGTVVGGGMPIGGVAGGPVTTGMTVGGTSASTWYYVTIEDQSGGRKEWHVSGQMYGLVAEGDWGRTVTKGTRLIEFDRSAR</sequence>
<accession>A0A2Y8ZTY8</accession>